<accession>A0A7R9EPU9</accession>
<dbReference type="Pfam" id="PF15928">
    <property type="entry name" value="DUF4746"/>
    <property type="match status" value="1"/>
</dbReference>
<dbReference type="PANTHER" id="PTHR46135:SF3">
    <property type="entry name" value="NME_NM23 FAMILY MEMBER 8"/>
    <property type="match status" value="1"/>
</dbReference>
<organism evidence="2">
    <name type="scientific">Timema bartmani</name>
    <dbReference type="NCBI Taxonomy" id="61472"/>
    <lineage>
        <taxon>Eukaryota</taxon>
        <taxon>Metazoa</taxon>
        <taxon>Ecdysozoa</taxon>
        <taxon>Arthropoda</taxon>
        <taxon>Hexapoda</taxon>
        <taxon>Insecta</taxon>
        <taxon>Pterygota</taxon>
        <taxon>Neoptera</taxon>
        <taxon>Polyneoptera</taxon>
        <taxon>Phasmatodea</taxon>
        <taxon>Timematodea</taxon>
        <taxon>Timematoidea</taxon>
        <taxon>Timematidae</taxon>
        <taxon>Timema</taxon>
    </lineage>
</organism>
<dbReference type="EMBL" id="OD564537">
    <property type="protein sequence ID" value="CAD7438836.1"/>
    <property type="molecule type" value="Genomic_DNA"/>
</dbReference>
<feature type="domain" description="DUF4746" evidence="1">
    <location>
        <begin position="317"/>
        <end position="544"/>
    </location>
</feature>
<proteinExistence type="predicted"/>
<reference evidence="2" key="1">
    <citation type="submission" date="2020-11" db="EMBL/GenBank/DDBJ databases">
        <authorList>
            <person name="Tran Van P."/>
        </authorList>
    </citation>
    <scope>NUCLEOTIDE SEQUENCE</scope>
</reference>
<dbReference type="AlphaFoldDB" id="A0A7R9EPU9"/>
<dbReference type="InterPro" id="IPR051766">
    <property type="entry name" value="TXND_domain-containing"/>
</dbReference>
<dbReference type="PANTHER" id="PTHR46135">
    <property type="entry name" value="NME/NM23 FAMILY MEMBER 8"/>
    <property type="match status" value="1"/>
</dbReference>
<evidence type="ECO:0000259" key="1">
    <source>
        <dbReference type="Pfam" id="PF15928"/>
    </source>
</evidence>
<name>A0A7R9EPU9_9NEOP</name>
<evidence type="ECO:0000313" key="2">
    <source>
        <dbReference type="EMBL" id="CAD7438836.1"/>
    </source>
</evidence>
<dbReference type="InterPro" id="IPR031827">
    <property type="entry name" value="DUF4746"/>
</dbReference>
<protein>
    <recommendedName>
        <fullName evidence="1">DUF4746 domain-containing protein</fullName>
    </recommendedName>
</protein>
<gene>
    <name evidence="2" type="ORF">TBIB3V08_LOCUS1421</name>
</gene>
<sequence>MAARRGAQVQFQQEVNTDEEWENLLTKKGVVGYSNEEEKMLLLTVVLEEEEHSGGGGLRLFNTEPKLSYAHAQLCIMASEEDILLAAVVYVMVGRKFSVNKITTTAFQVLTRKPNGKGLLGRPRLRWESNIRIDLKETGCNEANSDNIEQLARFRNTSEPTWVIIAGGELVNVIFGANAPILVRAVREEIAKEEAVQAGKNERQAVPFDQLTLEELIRLEAKELLELEQIKKKDKELAIKAAVKNEERLRYLERFTHDHTVLLLMPFLFENGESEALQKMMQILLFEGYTTEAKSEVFLDTSKFEKLVYEGKRKVSEELKEELKAGETRIILFKFKQRSSPEGEAEEESDADLEEQPDALHSVHELVYKERLHSEKLGEEEVLIASFLEQYSKSPDVPAMWAPATPKSKVSAILELFPDFAGSFEIPETEEAPPNLTLIYDTSKKYEVTELAREHRDAVLNLAFFNSPNPDTAKKVADSVEEFDHLYESKGGEAMVVVINREKSEPLLTFCQHAPLYISPNIQDGERLRNIFFPPTGEFHFSEDADIPVDLDKPTDLARLLGGQDVVFGAFHSHGEDLYVDGVTLR</sequence>